<dbReference type="RefSeq" id="WP_055267833.1">
    <property type="nucleotide sequence ID" value="NZ_CABIXQ010000025.1"/>
</dbReference>
<protein>
    <submittedName>
        <fullName evidence="4">Transcriptional regulator, TetR family</fullName>
    </submittedName>
</protein>
<dbReference type="InterPro" id="IPR001647">
    <property type="entry name" value="HTH_TetR"/>
</dbReference>
<dbReference type="PROSITE" id="PS50977">
    <property type="entry name" value="HTH_TETR_2"/>
    <property type="match status" value="1"/>
</dbReference>
<dbReference type="PANTHER" id="PTHR43479:SF7">
    <property type="entry name" value="TETR-FAMILY TRANSCRIPTIONAL REGULATOR"/>
    <property type="match status" value="1"/>
</dbReference>
<evidence type="ECO:0000256" key="1">
    <source>
        <dbReference type="ARBA" id="ARBA00023125"/>
    </source>
</evidence>
<evidence type="ECO:0000256" key="2">
    <source>
        <dbReference type="PROSITE-ProRule" id="PRU00335"/>
    </source>
</evidence>
<accession>A0A174KD59</accession>
<gene>
    <name evidence="4" type="ORF">ERS852471_02944</name>
</gene>
<dbReference type="InterPro" id="IPR009057">
    <property type="entry name" value="Homeodomain-like_sf"/>
</dbReference>
<dbReference type="SUPFAM" id="SSF46689">
    <property type="entry name" value="Homeodomain-like"/>
    <property type="match status" value="1"/>
</dbReference>
<dbReference type="InterPro" id="IPR050624">
    <property type="entry name" value="HTH-type_Tx_Regulator"/>
</dbReference>
<dbReference type="Pfam" id="PF14278">
    <property type="entry name" value="TetR_C_8"/>
    <property type="match status" value="1"/>
</dbReference>
<proteinExistence type="predicted"/>
<dbReference type="OrthoDB" id="9810250at2"/>
<evidence type="ECO:0000259" key="3">
    <source>
        <dbReference type="PROSITE" id="PS50977"/>
    </source>
</evidence>
<keyword evidence="1 2" id="KW-0238">DNA-binding</keyword>
<dbReference type="EMBL" id="CYZX01000025">
    <property type="protein sequence ID" value="CUP07748.1"/>
    <property type="molecule type" value="Genomic_DNA"/>
</dbReference>
<feature type="DNA-binding region" description="H-T-H motif" evidence="2">
    <location>
        <begin position="34"/>
        <end position="53"/>
    </location>
</feature>
<dbReference type="PANTHER" id="PTHR43479">
    <property type="entry name" value="ACREF/ENVCD OPERON REPRESSOR-RELATED"/>
    <property type="match status" value="1"/>
</dbReference>
<evidence type="ECO:0000313" key="5">
    <source>
        <dbReference type="Proteomes" id="UP000095594"/>
    </source>
</evidence>
<dbReference type="Proteomes" id="UP000095594">
    <property type="component" value="Unassembled WGS sequence"/>
</dbReference>
<name>A0A174KD59_9CLOT</name>
<dbReference type="InterPro" id="IPR039532">
    <property type="entry name" value="TetR_C_Firmicutes"/>
</dbReference>
<evidence type="ECO:0000313" key="4">
    <source>
        <dbReference type="EMBL" id="CUP07748.1"/>
    </source>
</evidence>
<dbReference type="AlphaFoldDB" id="A0A174KD59"/>
<feature type="domain" description="HTH tetR-type" evidence="3">
    <location>
        <begin position="11"/>
        <end position="71"/>
    </location>
</feature>
<organism evidence="4 5">
    <name type="scientific">Clostridium disporicum</name>
    <dbReference type="NCBI Taxonomy" id="84024"/>
    <lineage>
        <taxon>Bacteria</taxon>
        <taxon>Bacillati</taxon>
        <taxon>Bacillota</taxon>
        <taxon>Clostridia</taxon>
        <taxon>Eubacteriales</taxon>
        <taxon>Clostridiaceae</taxon>
        <taxon>Clostridium</taxon>
    </lineage>
</organism>
<reference evidence="4 5" key="1">
    <citation type="submission" date="2015-09" db="EMBL/GenBank/DDBJ databases">
        <authorList>
            <consortium name="Pathogen Informatics"/>
        </authorList>
    </citation>
    <scope>NUCLEOTIDE SEQUENCE [LARGE SCALE GENOMIC DNA]</scope>
    <source>
        <strain evidence="4 5">2789STDY5834856</strain>
    </source>
</reference>
<sequence length="191" mass="22335">MEQKSTDRRIRKTKNALKDGLIELMLEKSINDITVRELTEKVDLNRGTFYLHYKDIFDLLEKIEEELFEEFNKIMDAHSPDKLDGRPLPLLEDIFMFLKDNASMTTVLLGRNGDIAFVNKIKDIIRKNCFTSWSAFFNSENMNNFDYFYTYILSGCLGLFEAWLNNGLKESPHEIALLTESFILHGFQTLK</sequence>
<dbReference type="Gene3D" id="1.10.357.10">
    <property type="entry name" value="Tetracycline Repressor, domain 2"/>
    <property type="match status" value="1"/>
</dbReference>
<dbReference type="GO" id="GO:0003677">
    <property type="term" value="F:DNA binding"/>
    <property type="evidence" value="ECO:0007669"/>
    <property type="project" value="UniProtKB-UniRule"/>
</dbReference>